<keyword evidence="3" id="KW-1185">Reference proteome</keyword>
<proteinExistence type="predicted"/>
<accession>A0AA88D9S7</accession>
<reference evidence="2" key="1">
    <citation type="submission" date="2023-07" db="EMBL/GenBank/DDBJ databases">
        <title>draft genome sequence of fig (Ficus carica).</title>
        <authorList>
            <person name="Takahashi T."/>
            <person name="Nishimura K."/>
        </authorList>
    </citation>
    <scope>NUCLEOTIDE SEQUENCE</scope>
</reference>
<dbReference type="AlphaFoldDB" id="A0AA88D9S7"/>
<dbReference type="Proteomes" id="UP001187192">
    <property type="component" value="Unassembled WGS sequence"/>
</dbReference>
<gene>
    <name evidence="2" type="ORF">TIFTF001_020406</name>
</gene>
<sequence length="95" mass="10779">MMKAMVDKFNKTNDKNEALKEAVKQKNTDIVGLATCVVGEYERATLKARYELLKAYKQGLLVDLMSKRRSSYLRNLSLKPELRCPSPVQASSKLL</sequence>
<evidence type="ECO:0000313" key="3">
    <source>
        <dbReference type="Proteomes" id="UP001187192"/>
    </source>
</evidence>
<comment type="caution">
    <text evidence="2">The sequence shown here is derived from an EMBL/GenBank/DDBJ whole genome shotgun (WGS) entry which is preliminary data.</text>
</comment>
<protein>
    <submittedName>
        <fullName evidence="2">Uncharacterized protein</fullName>
    </submittedName>
</protein>
<name>A0AA88D9S7_FICCA</name>
<feature type="coiled-coil region" evidence="1">
    <location>
        <begin position="2"/>
        <end position="29"/>
    </location>
</feature>
<organism evidence="2 3">
    <name type="scientific">Ficus carica</name>
    <name type="common">Common fig</name>
    <dbReference type="NCBI Taxonomy" id="3494"/>
    <lineage>
        <taxon>Eukaryota</taxon>
        <taxon>Viridiplantae</taxon>
        <taxon>Streptophyta</taxon>
        <taxon>Embryophyta</taxon>
        <taxon>Tracheophyta</taxon>
        <taxon>Spermatophyta</taxon>
        <taxon>Magnoliopsida</taxon>
        <taxon>eudicotyledons</taxon>
        <taxon>Gunneridae</taxon>
        <taxon>Pentapetalae</taxon>
        <taxon>rosids</taxon>
        <taxon>fabids</taxon>
        <taxon>Rosales</taxon>
        <taxon>Moraceae</taxon>
        <taxon>Ficeae</taxon>
        <taxon>Ficus</taxon>
    </lineage>
</organism>
<evidence type="ECO:0000313" key="2">
    <source>
        <dbReference type="EMBL" id="GMN51248.1"/>
    </source>
</evidence>
<dbReference type="EMBL" id="BTGU01000037">
    <property type="protein sequence ID" value="GMN51248.1"/>
    <property type="molecule type" value="Genomic_DNA"/>
</dbReference>
<evidence type="ECO:0000256" key="1">
    <source>
        <dbReference type="SAM" id="Coils"/>
    </source>
</evidence>
<keyword evidence="1" id="KW-0175">Coiled coil</keyword>